<reference evidence="1 2" key="1">
    <citation type="submission" date="2024-10" db="EMBL/GenBank/DDBJ databases">
        <title>Updated reference genomes for cyclostephanoid diatoms.</title>
        <authorList>
            <person name="Roberts W.R."/>
            <person name="Alverson A.J."/>
        </authorList>
    </citation>
    <scope>NUCLEOTIDE SEQUENCE [LARGE SCALE GENOMIC DNA]</scope>
    <source>
        <strain evidence="1 2">AJA010-31</strain>
    </source>
</reference>
<dbReference type="EMBL" id="JALLPJ020000585">
    <property type="protein sequence ID" value="KAL3788052.1"/>
    <property type="molecule type" value="Genomic_DNA"/>
</dbReference>
<comment type="caution">
    <text evidence="1">The sequence shown here is derived from an EMBL/GenBank/DDBJ whole genome shotgun (WGS) entry which is preliminary data.</text>
</comment>
<organism evidence="1 2">
    <name type="scientific">Cyclotella atomus</name>
    <dbReference type="NCBI Taxonomy" id="382360"/>
    <lineage>
        <taxon>Eukaryota</taxon>
        <taxon>Sar</taxon>
        <taxon>Stramenopiles</taxon>
        <taxon>Ochrophyta</taxon>
        <taxon>Bacillariophyta</taxon>
        <taxon>Coscinodiscophyceae</taxon>
        <taxon>Thalassiosirophycidae</taxon>
        <taxon>Stephanodiscales</taxon>
        <taxon>Stephanodiscaceae</taxon>
        <taxon>Cyclotella</taxon>
    </lineage>
</organism>
<protein>
    <submittedName>
        <fullName evidence="1">Uncharacterized protein</fullName>
    </submittedName>
</protein>
<evidence type="ECO:0000313" key="1">
    <source>
        <dbReference type="EMBL" id="KAL3788052.1"/>
    </source>
</evidence>
<dbReference type="AlphaFoldDB" id="A0ABD3PJC3"/>
<dbReference type="Proteomes" id="UP001530400">
    <property type="component" value="Unassembled WGS sequence"/>
</dbReference>
<proteinExistence type="predicted"/>
<name>A0ABD3PJC3_9STRA</name>
<accession>A0ABD3PJC3</accession>
<evidence type="ECO:0000313" key="2">
    <source>
        <dbReference type="Proteomes" id="UP001530400"/>
    </source>
</evidence>
<sequence>MCRMIDSRLLSTASTPVLNRTSRFEATIGHRPSARLCQMIIYRTKDSRRRQ</sequence>
<gene>
    <name evidence="1" type="ORF">ACHAWO_000494</name>
</gene>
<keyword evidence="2" id="KW-1185">Reference proteome</keyword>